<dbReference type="Proteomes" id="UP000265520">
    <property type="component" value="Unassembled WGS sequence"/>
</dbReference>
<reference evidence="1 2" key="1">
    <citation type="journal article" date="2018" name="Front. Plant Sci.">
        <title>Red Clover (Trifolium pratense) and Zigzag Clover (T. medium) - A Picture of Genomic Similarities and Differences.</title>
        <authorList>
            <person name="Dluhosova J."/>
            <person name="Istvanek J."/>
            <person name="Nedelnik J."/>
            <person name="Repkova J."/>
        </authorList>
    </citation>
    <scope>NUCLEOTIDE SEQUENCE [LARGE SCALE GENOMIC DNA]</scope>
    <source>
        <strain evidence="2">cv. 10/8</strain>
        <tissue evidence="1">Leaf</tissue>
    </source>
</reference>
<comment type="caution">
    <text evidence="1">The sequence shown here is derived from an EMBL/GenBank/DDBJ whole genome shotgun (WGS) entry which is preliminary data.</text>
</comment>
<evidence type="ECO:0000313" key="2">
    <source>
        <dbReference type="Proteomes" id="UP000265520"/>
    </source>
</evidence>
<evidence type="ECO:0000313" key="1">
    <source>
        <dbReference type="EMBL" id="MCI54189.1"/>
    </source>
</evidence>
<name>A0A392SZN5_9FABA</name>
<organism evidence="1 2">
    <name type="scientific">Trifolium medium</name>
    <dbReference type="NCBI Taxonomy" id="97028"/>
    <lineage>
        <taxon>Eukaryota</taxon>
        <taxon>Viridiplantae</taxon>
        <taxon>Streptophyta</taxon>
        <taxon>Embryophyta</taxon>
        <taxon>Tracheophyta</taxon>
        <taxon>Spermatophyta</taxon>
        <taxon>Magnoliopsida</taxon>
        <taxon>eudicotyledons</taxon>
        <taxon>Gunneridae</taxon>
        <taxon>Pentapetalae</taxon>
        <taxon>rosids</taxon>
        <taxon>fabids</taxon>
        <taxon>Fabales</taxon>
        <taxon>Fabaceae</taxon>
        <taxon>Papilionoideae</taxon>
        <taxon>50 kb inversion clade</taxon>
        <taxon>NPAAA clade</taxon>
        <taxon>Hologalegina</taxon>
        <taxon>IRL clade</taxon>
        <taxon>Trifolieae</taxon>
        <taxon>Trifolium</taxon>
    </lineage>
</organism>
<proteinExistence type="predicted"/>
<feature type="non-terminal residue" evidence="1">
    <location>
        <position position="1"/>
    </location>
</feature>
<dbReference type="AlphaFoldDB" id="A0A392SZN5"/>
<dbReference type="EMBL" id="LXQA010475502">
    <property type="protein sequence ID" value="MCI54189.1"/>
    <property type="molecule type" value="Genomic_DNA"/>
</dbReference>
<keyword evidence="2" id="KW-1185">Reference proteome</keyword>
<accession>A0A392SZN5</accession>
<sequence>DVMVIAHARLETAMVIVEIMVPGSGDRSQTVVSPLPKSVINIIRLSQRFPSSISHLGPFSAIG</sequence>
<protein>
    <submittedName>
        <fullName evidence="1">Uncharacterized protein</fullName>
    </submittedName>
</protein>